<reference evidence="13 14" key="1">
    <citation type="submission" date="2014-11" db="EMBL/GenBank/DDBJ databases">
        <title>Symbiosis island explosion on the genome of extra-slow-growing strains of soybean bradyrhizobia with massive insertion sequences.</title>
        <authorList>
            <person name="Iida T."/>
            <person name="Minamisawa K."/>
        </authorList>
    </citation>
    <scope>NUCLEOTIDE SEQUENCE [LARGE SCALE GENOMIC DNA]</scope>
    <source>
        <strain evidence="13 14">NK6</strain>
        <plasmid evidence="14">pNK6b DNA</plasmid>
    </source>
</reference>
<keyword evidence="5" id="KW-0433">Leucine-rich repeat</keyword>
<evidence type="ECO:0000256" key="4">
    <source>
        <dbReference type="ARBA" id="ARBA00022525"/>
    </source>
</evidence>
<dbReference type="InterPro" id="IPR051071">
    <property type="entry name" value="LRR-bact_E3_ubiq_ligases"/>
</dbReference>
<feature type="domain" description="NEL" evidence="12">
    <location>
        <begin position="130"/>
        <end position="431"/>
    </location>
</feature>
<keyword evidence="4 11" id="KW-0964">Secreted</keyword>
<dbReference type="PANTHER" id="PTHR47114:SF2">
    <property type="entry name" value="OLIGODENDROCYTE-MYELIN GLYCOPROTEIN"/>
    <property type="match status" value="1"/>
</dbReference>
<evidence type="ECO:0000256" key="2">
    <source>
        <dbReference type="ARBA" id="ARBA00004613"/>
    </source>
</evidence>
<sequence>MPNLPEVLPAGLEWLDVSHNQLSSLPENLPATLTTLAVNRNELTRLPEALPPGLEHLFANYNQLTSLPENLLTQLGADANVDLYGNPLPEQVLTNLHTAVSAAGYAGPSVMLPDNDASELSSTDDEQDASLTEAVAGWLRGNPKDGDREVLDAWRTSAEEPGAEEYALFLGKLFESVNSDNQEFQQSVANDLREAAKNPQLRAQYFQLAADANQTCEDRRTLTWNGMQTARLIADVENGVYDDGARLPDLIELGRVMFGLDALEGIAREKADSLGSVDRAENIDPIEVYLAYQNKLRERLGLQHVAPNMRFFEVSGVTDAHVDNAEITVRNKEAAEIADYLATDWQPWDDVVSRIAPDDQAAMQDQLIDAMGEEFDNRLEQQLADRGLSGTDSDLVEDAKRELGAEVRKEIAREIKGALRDRVLNDHGLRL</sequence>
<dbReference type="PANTHER" id="PTHR47114">
    <property type="match status" value="1"/>
</dbReference>
<geneLocation type="plasmid" evidence="14">
    <name>pNK6b DNA</name>
</geneLocation>
<dbReference type="GO" id="GO:0030430">
    <property type="term" value="C:host cell cytoplasm"/>
    <property type="evidence" value="ECO:0007669"/>
    <property type="project" value="UniProtKB-SubCell"/>
</dbReference>
<dbReference type="InterPro" id="IPR029487">
    <property type="entry name" value="NEL_dom"/>
</dbReference>
<dbReference type="PROSITE" id="PS51450">
    <property type="entry name" value="LRR"/>
    <property type="match status" value="1"/>
</dbReference>
<dbReference type="Pfam" id="PF14496">
    <property type="entry name" value="NEL"/>
    <property type="match status" value="1"/>
</dbReference>
<evidence type="ECO:0000256" key="3">
    <source>
        <dbReference type="ARBA" id="ARBA00009868"/>
    </source>
</evidence>
<comment type="subcellular location">
    <subcellularLocation>
        <location evidence="1">Host cytoplasm</location>
    </subcellularLocation>
    <subcellularLocation>
        <location evidence="2">Secreted</location>
    </subcellularLocation>
</comment>
<dbReference type="Gene3D" id="1.20.58.90">
    <property type="match status" value="1"/>
</dbReference>
<dbReference type="Gene3D" id="1.20.1270.130">
    <property type="entry name" value="Shigella T3SS effector IpaH domain"/>
    <property type="match status" value="1"/>
</dbReference>
<evidence type="ECO:0000256" key="6">
    <source>
        <dbReference type="ARBA" id="ARBA00022679"/>
    </source>
</evidence>
<accession>A0A0E4BYG4</accession>
<comment type="similarity">
    <text evidence="3 11">Belongs to the LRR-containing bacterial E3 ligase family.</text>
</comment>
<keyword evidence="9 11" id="KW-0832">Ubl conjugation</keyword>
<dbReference type="EMBL" id="AP014686">
    <property type="protein sequence ID" value="BAR63219.1"/>
    <property type="molecule type" value="Genomic_DNA"/>
</dbReference>
<dbReference type="InterPro" id="IPR001611">
    <property type="entry name" value="Leu-rich_rpt"/>
</dbReference>
<keyword evidence="6 11" id="KW-0808">Transferase</keyword>
<dbReference type="AlphaFoldDB" id="A0A0E4BYG4"/>
<dbReference type="GO" id="GO:0016567">
    <property type="term" value="P:protein ubiquitination"/>
    <property type="evidence" value="ECO:0007669"/>
    <property type="project" value="InterPro"/>
</dbReference>
<dbReference type="PROSITE" id="PS52053">
    <property type="entry name" value="NEL"/>
    <property type="match status" value="1"/>
</dbReference>
<evidence type="ECO:0000256" key="10">
    <source>
        <dbReference type="ARBA" id="ARBA00023200"/>
    </source>
</evidence>
<evidence type="ECO:0000256" key="8">
    <source>
        <dbReference type="ARBA" id="ARBA00022786"/>
    </source>
</evidence>
<organism evidence="13 14">
    <name type="scientific">Bradyrhizobium diazoefficiens</name>
    <dbReference type="NCBI Taxonomy" id="1355477"/>
    <lineage>
        <taxon>Bacteria</taxon>
        <taxon>Pseudomonadati</taxon>
        <taxon>Pseudomonadota</taxon>
        <taxon>Alphaproteobacteria</taxon>
        <taxon>Hyphomicrobiales</taxon>
        <taxon>Nitrobacteraceae</taxon>
        <taxon>Bradyrhizobium</taxon>
    </lineage>
</organism>
<keyword evidence="7" id="KW-0677">Repeat</keyword>
<evidence type="ECO:0000256" key="7">
    <source>
        <dbReference type="ARBA" id="ARBA00022737"/>
    </source>
</evidence>
<dbReference type="SMART" id="SM00364">
    <property type="entry name" value="LRR_BAC"/>
    <property type="match status" value="3"/>
</dbReference>
<comment type="PTM">
    <text evidence="11">Ubiquitinated in the presence of host E1 ubiquitin-activating enzyme, E2 ubiquitin-conjugating enzyme and ubiquitin.</text>
</comment>
<keyword evidence="8 11" id="KW-0833">Ubl conjugation pathway</keyword>
<evidence type="ECO:0000256" key="5">
    <source>
        <dbReference type="ARBA" id="ARBA00022614"/>
    </source>
</evidence>
<evidence type="ECO:0000256" key="9">
    <source>
        <dbReference type="ARBA" id="ARBA00022843"/>
    </source>
</evidence>
<keyword evidence="10 11" id="KW-1035">Host cytoplasm</keyword>
<evidence type="ECO:0000313" key="14">
    <source>
        <dbReference type="Proteomes" id="UP000063308"/>
    </source>
</evidence>
<evidence type="ECO:0000256" key="11">
    <source>
        <dbReference type="PROSITE-ProRule" id="PRU01398"/>
    </source>
</evidence>
<dbReference type="Gene3D" id="3.80.10.10">
    <property type="entry name" value="Ribonuclease Inhibitor"/>
    <property type="match status" value="1"/>
</dbReference>
<dbReference type="Proteomes" id="UP000063308">
    <property type="component" value="Plasmid pNK6b"/>
</dbReference>
<dbReference type="GO" id="GO:0004842">
    <property type="term" value="F:ubiquitin-protein transferase activity"/>
    <property type="evidence" value="ECO:0007669"/>
    <property type="project" value="UniProtKB-UniRule"/>
</dbReference>
<protein>
    <recommendedName>
        <fullName evidence="12">NEL domain-containing protein</fullName>
    </recommendedName>
</protein>
<keyword evidence="13" id="KW-0614">Plasmid</keyword>
<dbReference type="GO" id="GO:0005576">
    <property type="term" value="C:extracellular region"/>
    <property type="evidence" value="ECO:0007669"/>
    <property type="project" value="UniProtKB-SubCell"/>
</dbReference>
<evidence type="ECO:0000259" key="12">
    <source>
        <dbReference type="PROSITE" id="PS52053"/>
    </source>
</evidence>
<proteinExistence type="inferred from homology"/>
<dbReference type="InterPro" id="IPR032675">
    <property type="entry name" value="LRR_dom_sf"/>
</dbReference>
<evidence type="ECO:0000313" key="13">
    <source>
        <dbReference type="EMBL" id="BAR63219.1"/>
    </source>
</evidence>
<name>A0A0E4BYG4_9BRAD</name>
<gene>
    <name evidence="13" type="ORF">NK6_b_25</name>
</gene>
<dbReference type="Gene3D" id="1.20.58.360">
    <property type="entry name" value="Shigella T3SS effector IpaH defines"/>
    <property type="match status" value="1"/>
</dbReference>
<feature type="active site" description="Glycyl thioester intermediate" evidence="11">
    <location>
        <position position="216"/>
    </location>
</feature>
<evidence type="ECO:0000256" key="1">
    <source>
        <dbReference type="ARBA" id="ARBA00004192"/>
    </source>
</evidence>
<dbReference type="SUPFAM" id="SSF52058">
    <property type="entry name" value="L domain-like"/>
    <property type="match status" value="1"/>
</dbReference>